<gene>
    <name evidence="3" type="ORF">BACCIP111895_00549</name>
</gene>
<keyword evidence="1" id="KW-0712">Selenocysteine</keyword>
<dbReference type="EMBL" id="CALBWS010000002">
    <property type="protein sequence ID" value="CAH2713414.1"/>
    <property type="molecule type" value="Genomic_DNA"/>
</dbReference>
<name>A0ABM9ELE2_9BACI</name>
<evidence type="ECO:0000313" key="3">
    <source>
        <dbReference type="EMBL" id="CAH2713414.1"/>
    </source>
</evidence>
<dbReference type="InterPro" id="IPR010187">
    <property type="entry name" value="Various_sel_PB"/>
</dbReference>
<evidence type="ECO:0000256" key="1">
    <source>
        <dbReference type="ARBA" id="ARBA00022933"/>
    </source>
</evidence>
<evidence type="ECO:0000313" key="4">
    <source>
        <dbReference type="Proteomes" id="UP000838308"/>
    </source>
</evidence>
<comment type="caution">
    <text evidence="3">The sequence shown here is derived from an EMBL/GenBank/DDBJ whole genome shotgun (WGS) entry which is preliminary data.</text>
</comment>
<accession>A0ABM9ELE2</accession>
<reference evidence="3" key="1">
    <citation type="submission" date="2022-04" db="EMBL/GenBank/DDBJ databases">
        <authorList>
            <person name="Criscuolo A."/>
        </authorList>
    </citation>
    <scope>NUCLEOTIDE SEQUENCE</scope>
    <source>
        <strain evidence="3">CIP111895</strain>
    </source>
</reference>
<organism evidence="3 4">
    <name type="scientific">Neobacillus rhizosphaerae</name>
    <dbReference type="NCBI Taxonomy" id="2880965"/>
    <lineage>
        <taxon>Bacteria</taxon>
        <taxon>Bacillati</taxon>
        <taxon>Bacillota</taxon>
        <taxon>Bacilli</taxon>
        <taxon>Bacillales</taxon>
        <taxon>Bacillaceae</taxon>
        <taxon>Neobacillus</taxon>
    </lineage>
</organism>
<sequence>MKLSGNRLIESIVSKKAKYMVNSIPGDIPIKKFTKPAGESVFALITTAGVHLKTQPVFDVEAGDPTVRFIPASVEEEDLMISHTHFDRSDADRDVNCVLPLFRLKELALKGIIGEVARTHYGLMGYIPDPIPLIEATIPLILKQLKDDKVDAVILNPG</sequence>
<evidence type="ECO:0008006" key="5">
    <source>
        <dbReference type="Google" id="ProtNLM"/>
    </source>
</evidence>
<proteinExistence type="predicted"/>
<keyword evidence="4" id="KW-1185">Reference proteome</keyword>
<keyword evidence="2" id="KW-0560">Oxidoreductase</keyword>
<protein>
    <recommendedName>
        <fullName evidence="5">Proline reductase</fullName>
    </recommendedName>
</protein>
<dbReference type="Proteomes" id="UP000838308">
    <property type="component" value="Unassembled WGS sequence"/>
</dbReference>
<dbReference type="Pfam" id="PF07355">
    <property type="entry name" value="GRDB"/>
    <property type="match status" value="1"/>
</dbReference>
<evidence type="ECO:0000256" key="2">
    <source>
        <dbReference type="ARBA" id="ARBA00023002"/>
    </source>
</evidence>